<protein>
    <submittedName>
        <fullName evidence="10">M56 family metallopeptidase</fullName>
    </submittedName>
</protein>
<evidence type="ECO:0000313" key="11">
    <source>
        <dbReference type="Proteomes" id="UP001501736"/>
    </source>
</evidence>
<feature type="compositionally biased region" description="Low complexity" evidence="7">
    <location>
        <begin position="273"/>
        <end position="284"/>
    </location>
</feature>
<organism evidence="10 11">
    <name type="scientific">Nesterenkonia halobia</name>
    <dbReference type="NCBI Taxonomy" id="37922"/>
    <lineage>
        <taxon>Bacteria</taxon>
        <taxon>Bacillati</taxon>
        <taxon>Actinomycetota</taxon>
        <taxon>Actinomycetes</taxon>
        <taxon>Micrococcales</taxon>
        <taxon>Micrococcaceae</taxon>
        <taxon>Nesterenkonia</taxon>
    </lineage>
</organism>
<evidence type="ECO:0000256" key="5">
    <source>
        <dbReference type="ARBA" id="ARBA00023049"/>
    </source>
</evidence>
<dbReference type="InterPro" id="IPR052173">
    <property type="entry name" value="Beta-lactam_resp_regulator"/>
</dbReference>
<reference evidence="11" key="1">
    <citation type="journal article" date="2019" name="Int. J. Syst. Evol. Microbiol.">
        <title>The Global Catalogue of Microorganisms (GCM) 10K type strain sequencing project: providing services to taxonomists for standard genome sequencing and annotation.</title>
        <authorList>
            <consortium name="The Broad Institute Genomics Platform"/>
            <consortium name="The Broad Institute Genome Sequencing Center for Infectious Disease"/>
            <person name="Wu L."/>
            <person name="Ma J."/>
        </authorList>
    </citation>
    <scope>NUCLEOTIDE SEQUENCE [LARGE SCALE GENOMIC DNA]</scope>
    <source>
        <strain evidence="11">JCM 11483</strain>
    </source>
</reference>
<proteinExistence type="inferred from homology"/>
<sequence length="333" mass="35130">MIPLAVFLAALAAVLAVVLPPLISRARFRTRTPWAAMLLWQAVALAGGLSLIGAPLVYGLSPFGATLHTALATMLELLVAGDFAALVGLHVHPTHVFALCLAVLLGLHLLLTLLRTYVRVLASRRRHRDLVRLLSTPAEQSGATGAHAELGEDVAHVIEHEAPLAYCLPGRTAGRSLTVVSRGLLDQLAPEELSAVVAHERTHLQQRHHLLTMAFDAWYRALPWLPTTRHGREAVLELTEMLADDGALRGHSRTALLRSLALSSSESGEDDAGTGAARRAQGATPGAGGTVITTARLQRLLVPPPALPRTAVVAVVLASAALLAGPTAVLLVV</sequence>
<keyword evidence="8" id="KW-0812">Transmembrane</keyword>
<evidence type="ECO:0000259" key="9">
    <source>
        <dbReference type="Pfam" id="PF01435"/>
    </source>
</evidence>
<dbReference type="CDD" id="cd07326">
    <property type="entry name" value="M56_BlaR1_MecR1_like"/>
    <property type="match status" value="1"/>
</dbReference>
<evidence type="ECO:0000256" key="2">
    <source>
        <dbReference type="ARBA" id="ARBA00022723"/>
    </source>
</evidence>
<feature type="transmembrane region" description="Helical" evidence="8">
    <location>
        <begin position="35"/>
        <end position="58"/>
    </location>
</feature>
<comment type="similarity">
    <text evidence="6">Belongs to the peptidase M48 family.</text>
</comment>
<gene>
    <name evidence="10" type="ORF">GCM10020260_12090</name>
</gene>
<feature type="domain" description="Peptidase M48" evidence="9">
    <location>
        <begin position="154"/>
        <end position="217"/>
    </location>
</feature>
<keyword evidence="3 6" id="KW-0378">Hydrolase</keyword>
<keyword evidence="1 6" id="KW-0645">Protease</keyword>
<comment type="cofactor">
    <cofactor evidence="6">
        <name>Zn(2+)</name>
        <dbReference type="ChEBI" id="CHEBI:29105"/>
    </cofactor>
    <text evidence="6">Binds 1 zinc ion per subunit.</text>
</comment>
<dbReference type="InterPro" id="IPR001915">
    <property type="entry name" value="Peptidase_M48"/>
</dbReference>
<evidence type="ECO:0000256" key="1">
    <source>
        <dbReference type="ARBA" id="ARBA00022670"/>
    </source>
</evidence>
<feature type="region of interest" description="Disordered" evidence="7">
    <location>
        <begin position="265"/>
        <end position="288"/>
    </location>
</feature>
<evidence type="ECO:0000256" key="3">
    <source>
        <dbReference type="ARBA" id="ARBA00022801"/>
    </source>
</evidence>
<keyword evidence="4 6" id="KW-0862">Zinc</keyword>
<evidence type="ECO:0000256" key="4">
    <source>
        <dbReference type="ARBA" id="ARBA00022833"/>
    </source>
</evidence>
<dbReference type="EMBL" id="BAAAYG010000004">
    <property type="protein sequence ID" value="GAA3283395.1"/>
    <property type="molecule type" value="Genomic_DNA"/>
</dbReference>
<name>A0ABP6REL3_9MICC</name>
<accession>A0ABP6REL3</accession>
<dbReference type="RefSeq" id="WP_344719261.1">
    <property type="nucleotide sequence ID" value="NZ_BAAAYG010000004.1"/>
</dbReference>
<feature type="transmembrane region" description="Helical" evidence="8">
    <location>
        <begin position="70"/>
        <end position="90"/>
    </location>
</feature>
<keyword evidence="8" id="KW-0472">Membrane</keyword>
<dbReference type="Proteomes" id="UP001501736">
    <property type="component" value="Unassembled WGS sequence"/>
</dbReference>
<dbReference type="Pfam" id="PF01435">
    <property type="entry name" value="Peptidase_M48"/>
    <property type="match status" value="1"/>
</dbReference>
<dbReference type="PANTHER" id="PTHR34978:SF3">
    <property type="entry name" value="SLR0241 PROTEIN"/>
    <property type="match status" value="1"/>
</dbReference>
<keyword evidence="11" id="KW-1185">Reference proteome</keyword>
<evidence type="ECO:0000256" key="8">
    <source>
        <dbReference type="SAM" id="Phobius"/>
    </source>
</evidence>
<feature type="transmembrane region" description="Helical" evidence="8">
    <location>
        <begin position="96"/>
        <end position="118"/>
    </location>
</feature>
<comment type="caution">
    <text evidence="10">The sequence shown here is derived from an EMBL/GenBank/DDBJ whole genome shotgun (WGS) entry which is preliminary data.</text>
</comment>
<keyword evidence="5 6" id="KW-0482">Metalloprotease</keyword>
<evidence type="ECO:0000256" key="7">
    <source>
        <dbReference type="SAM" id="MobiDB-lite"/>
    </source>
</evidence>
<dbReference type="PANTHER" id="PTHR34978">
    <property type="entry name" value="POSSIBLE SENSOR-TRANSDUCER PROTEIN BLAR"/>
    <property type="match status" value="1"/>
</dbReference>
<evidence type="ECO:0000256" key="6">
    <source>
        <dbReference type="RuleBase" id="RU003983"/>
    </source>
</evidence>
<dbReference type="Gene3D" id="3.30.2010.10">
    <property type="entry name" value="Metalloproteases ('zincins'), catalytic domain"/>
    <property type="match status" value="1"/>
</dbReference>
<keyword evidence="2" id="KW-0479">Metal-binding</keyword>
<evidence type="ECO:0000313" key="10">
    <source>
        <dbReference type="EMBL" id="GAA3283395.1"/>
    </source>
</evidence>
<keyword evidence="8" id="KW-1133">Transmembrane helix</keyword>
<feature type="transmembrane region" description="Helical" evidence="8">
    <location>
        <begin position="306"/>
        <end position="332"/>
    </location>
</feature>